<proteinExistence type="predicted"/>
<keyword evidence="10" id="KW-1185">Reference proteome</keyword>
<comment type="caution">
    <text evidence="9">The sequence shown here is derived from an EMBL/GenBank/DDBJ whole genome shotgun (WGS) entry which is preliminary data.</text>
</comment>
<evidence type="ECO:0000313" key="10">
    <source>
        <dbReference type="Proteomes" id="UP000604241"/>
    </source>
</evidence>
<dbReference type="PANTHER" id="PTHR22749">
    <property type="entry name" value="RIBOFLAVIN KINASE/FMN ADENYLYLTRANSFERASE"/>
    <property type="match status" value="1"/>
</dbReference>
<dbReference type="SUPFAM" id="SSF82114">
    <property type="entry name" value="Riboflavin kinase-like"/>
    <property type="match status" value="1"/>
</dbReference>
<keyword evidence="5" id="KW-0547">Nucleotide-binding</keyword>
<accession>A0ABR8QEU7</accession>
<dbReference type="InterPro" id="IPR023465">
    <property type="entry name" value="Riboflavin_kinase_dom_sf"/>
</dbReference>
<keyword evidence="6" id="KW-0067">ATP-binding</keyword>
<gene>
    <name evidence="9" type="ORF">H9657_11830</name>
</gene>
<evidence type="ECO:0000256" key="3">
    <source>
        <dbReference type="ARBA" id="ARBA00022643"/>
    </source>
</evidence>
<dbReference type="EMBL" id="JACSQV010000009">
    <property type="protein sequence ID" value="MBD7918962.1"/>
    <property type="molecule type" value="Genomic_DNA"/>
</dbReference>
<name>A0ABR8QEU7_9CELL</name>
<dbReference type="EC" id="2.7.1.26" evidence="1"/>
<dbReference type="InterPro" id="IPR023468">
    <property type="entry name" value="Riboflavin_kinase"/>
</dbReference>
<keyword evidence="9" id="KW-0418">Kinase</keyword>
<evidence type="ECO:0000256" key="7">
    <source>
        <dbReference type="ARBA" id="ARBA00047880"/>
    </source>
</evidence>
<evidence type="ECO:0000256" key="4">
    <source>
        <dbReference type="ARBA" id="ARBA00022679"/>
    </source>
</evidence>
<dbReference type="GO" id="GO:0016301">
    <property type="term" value="F:kinase activity"/>
    <property type="evidence" value="ECO:0007669"/>
    <property type="project" value="UniProtKB-KW"/>
</dbReference>
<dbReference type="InterPro" id="IPR015865">
    <property type="entry name" value="Riboflavin_kinase_bac/euk"/>
</dbReference>
<evidence type="ECO:0000259" key="8">
    <source>
        <dbReference type="SMART" id="SM00904"/>
    </source>
</evidence>
<evidence type="ECO:0000256" key="5">
    <source>
        <dbReference type="ARBA" id="ARBA00022741"/>
    </source>
</evidence>
<evidence type="ECO:0000313" key="9">
    <source>
        <dbReference type="EMBL" id="MBD7918962.1"/>
    </source>
</evidence>
<keyword evidence="4" id="KW-0808">Transferase</keyword>
<keyword evidence="2" id="KW-0285">Flavoprotein</keyword>
<feature type="domain" description="Riboflavin kinase" evidence="8">
    <location>
        <begin position="16"/>
        <end position="144"/>
    </location>
</feature>
<dbReference type="SMART" id="SM00904">
    <property type="entry name" value="Flavokinase"/>
    <property type="match status" value="1"/>
</dbReference>
<comment type="catalytic activity">
    <reaction evidence="7">
        <text>riboflavin + ATP = FMN + ADP + H(+)</text>
        <dbReference type="Rhea" id="RHEA:14357"/>
        <dbReference type="ChEBI" id="CHEBI:15378"/>
        <dbReference type="ChEBI" id="CHEBI:30616"/>
        <dbReference type="ChEBI" id="CHEBI:57986"/>
        <dbReference type="ChEBI" id="CHEBI:58210"/>
        <dbReference type="ChEBI" id="CHEBI:456216"/>
        <dbReference type="EC" id="2.7.1.26"/>
    </reaction>
</comment>
<organism evidence="9 10">
    <name type="scientific">Cellulomonas avistercoris</name>
    <dbReference type="NCBI Taxonomy" id="2762242"/>
    <lineage>
        <taxon>Bacteria</taxon>
        <taxon>Bacillati</taxon>
        <taxon>Actinomycetota</taxon>
        <taxon>Actinomycetes</taxon>
        <taxon>Micrococcales</taxon>
        <taxon>Cellulomonadaceae</taxon>
        <taxon>Cellulomonas</taxon>
    </lineage>
</organism>
<evidence type="ECO:0000256" key="2">
    <source>
        <dbReference type="ARBA" id="ARBA00022630"/>
    </source>
</evidence>
<evidence type="ECO:0000256" key="6">
    <source>
        <dbReference type="ARBA" id="ARBA00022840"/>
    </source>
</evidence>
<dbReference type="RefSeq" id="WP_191783613.1">
    <property type="nucleotide sequence ID" value="NZ_JACSQV010000009.1"/>
</dbReference>
<dbReference type="Proteomes" id="UP000604241">
    <property type="component" value="Unassembled WGS sequence"/>
</dbReference>
<dbReference type="Gene3D" id="2.40.30.30">
    <property type="entry name" value="Riboflavin kinase-like"/>
    <property type="match status" value="1"/>
</dbReference>
<reference evidence="9 10" key="1">
    <citation type="submission" date="2020-08" db="EMBL/GenBank/DDBJ databases">
        <title>A Genomic Blueprint of the Chicken Gut Microbiome.</title>
        <authorList>
            <person name="Gilroy R."/>
            <person name="Ravi A."/>
            <person name="Getino M."/>
            <person name="Pursley I."/>
            <person name="Horton D.L."/>
            <person name="Alikhan N.-F."/>
            <person name="Baker D."/>
            <person name="Gharbi K."/>
            <person name="Hall N."/>
            <person name="Watson M."/>
            <person name="Adriaenssens E.M."/>
            <person name="Foster-Nyarko E."/>
            <person name="Jarju S."/>
            <person name="Secka A."/>
            <person name="Antonio M."/>
            <person name="Oren A."/>
            <person name="Chaudhuri R."/>
            <person name="La Ragione R.M."/>
            <person name="Hildebrand F."/>
            <person name="Pallen M.J."/>
        </authorList>
    </citation>
    <scope>NUCLEOTIDE SEQUENCE [LARGE SCALE GENOMIC DNA]</scope>
    <source>
        <strain evidence="9 10">Sa3CUA2</strain>
    </source>
</reference>
<dbReference type="PANTHER" id="PTHR22749:SF6">
    <property type="entry name" value="RIBOFLAVIN KINASE"/>
    <property type="match status" value="1"/>
</dbReference>
<keyword evidence="3" id="KW-0288">FMN</keyword>
<evidence type="ECO:0000256" key="1">
    <source>
        <dbReference type="ARBA" id="ARBA00012105"/>
    </source>
</evidence>
<sequence>MSATTVRVPRGVAPAAWPSPPVVRGVVARGDQRGRLLGFPTANLAVPGLDVPDSVWSGTVRVVREGVSGRYVAAVSIGRRPTYYGRHGVRLLEAHLLDFSGDLYGEVIEVRLLHLLRLQRRFPTSEALQEQLHLDVHGVREHAADRARQAG</sequence>
<dbReference type="Pfam" id="PF01687">
    <property type="entry name" value="Flavokinase"/>
    <property type="match status" value="1"/>
</dbReference>
<protein>
    <recommendedName>
        <fullName evidence="1">riboflavin kinase</fullName>
        <ecNumber evidence="1">2.7.1.26</ecNumber>
    </recommendedName>
</protein>